<reference evidence="1 2" key="1">
    <citation type="submission" date="2019-02" db="EMBL/GenBank/DDBJ databases">
        <title>Deep-cultivation of Planctomycetes and their phenomic and genomic characterization uncovers novel biology.</title>
        <authorList>
            <person name="Wiegand S."/>
            <person name="Jogler M."/>
            <person name="Boedeker C."/>
            <person name="Pinto D."/>
            <person name="Vollmers J."/>
            <person name="Rivas-Marin E."/>
            <person name="Kohn T."/>
            <person name="Peeters S.H."/>
            <person name="Heuer A."/>
            <person name="Rast P."/>
            <person name="Oberbeckmann S."/>
            <person name="Bunk B."/>
            <person name="Jeske O."/>
            <person name="Meyerdierks A."/>
            <person name="Storesund J.E."/>
            <person name="Kallscheuer N."/>
            <person name="Luecker S."/>
            <person name="Lage O.M."/>
            <person name="Pohl T."/>
            <person name="Merkel B.J."/>
            <person name="Hornburger P."/>
            <person name="Mueller R.-W."/>
            <person name="Bruemmer F."/>
            <person name="Labrenz M."/>
            <person name="Spormann A.M."/>
            <person name="Op den Camp H."/>
            <person name="Overmann J."/>
            <person name="Amann R."/>
            <person name="Jetten M.S.M."/>
            <person name="Mascher T."/>
            <person name="Medema M.H."/>
            <person name="Devos D.P."/>
            <person name="Kaster A.-K."/>
            <person name="Ovreas L."/>
            <person name="Rohde M."/>
            <person name="Galperin M.Y."/>
            <person name="Jogler C."/>
        </authorList>
    </citation>
    <scope>NUCLEOTIDE SEQUENCE [LARGE SCALE GENOMIC DNA]</scope>
    <source>
        <strain evidence="1 2">Poly30</strain>
    </source>
</reference>
<evidence type="ECO:0000313" key="2">
    <source>
        <dbReference type="Proteomes" id="UP000320390"/>
    </source>
</evidence>
<keyword evidence="2" id="KW-1185">Reference proteome</keyword>
<evidence type="ECO:0000313" key="1">
    <source>
        <dbReference type="EMBL" id="QDV10134.1"/>
    </source>
</evidence>
<accession>A0A518F1D0</accession>
<gene>
    <name evidence="1" type="ORF">Poly30_56960</name>
</gene>
<sequence length="491" mass="53912">MESPTSARVLREQRLEFSADGAVLHVRTVPPLTLNVVDAADRSVGLENVEVVAARGQSDGFLIGAGAARPSLASAQDSPAVLMPGLDQARVPSLRCFVRAPGFAWNSIEVDLSSGGERTIALDRGGEMEVLIQGEAPREARLRIYREGERLAISDLPLQRDERFQLLGLPLGPMVARIQMGSAYRPEIVLAEANVVIQTGSRASVLLVPRTFEAPETVAVAGELILPSSWELEDAMLRLVRVSPSTGSDREHDLFRLNQLRPVVSQPERYPFTAEALVPGDYVATLTELEFRKFFVVPPEGLRDLRIEIPPPVQVTVTVRDSVSGEISDLVEHLSWHQAYDGPSSFAIHPTVQRNETTRQFDLTVPACAITVGLGGPQVARHHLTFDAEEGRNVELEARRIALARVELQCEGRTIPWPGEFRWEGACVHLEGDGEVSMRGTTKSGVTFNVTEPGRYRLTLPDVEGFALHEPIEIDMSIDEIQDVIVDLEPL</sequence>
<name>A0A518F1D0_9BACT</name>
<dbReference type="OrthoDB" id="298827at2"/>
<organism evidence="1 2">
    <name type="scientific">Saltatorellus ferox</name>
    <dbReference type="NCBI Taxonomy" id="2528018"/>
    <lineage>
        <taxon>Bacteria</taxon>
        <taxon>Pseudomonadati</taxon>
        <taxon>Planctomycetota</taxon>
        <taxon>Planctomycetia</taxon>
        <taxon>Planctomycetia incertae sedis</taxon>
        <taxon>Saltatorellus</taxon>
    </lineage>
</organism>
<protein>
    <submittedName>
        <fullName evidence="1">Uncharacterized protein</fullName>
    </submittedName>
</protein>
<dbReference type="Proteomes" id="UP000320390">
    <property type="component" value="Chromosome"/>
</dbReference>
<dbReference type="RefSeq" id="WP_145205790.1">
    <property type="nucleotide sequence ID" value="NZ_CP036434.1"/>
</dbReference>
<dbReference type="AlphaFoldDB" id="A0A518F1D0"/>
<proteinExistence type="predicted"/>
<dbReference type="EMBL" id="CP036434">
    <property type="protein sequence ID" value="QDV10134.1"/>
    <property type="molecule type" value="Genomic_DNA"/>
</dbReference>